<accession>A0A433PMT3</accession>
<evidence type="ECO:0000313" key="1">
    <source>
        <dbReference type="EMBL" id="RUS18858.1"/>
    </source>
</evidence>
<protein>
    <submittedName>
        <fullName evidence="1">Uncharacterized protein</fullName>
    </submittedName>
</protein>
<dbReference type="PANTHER" id="PTHR31252">
    <property type="entry name" value="DUF4419 DOMAIN-CONTAINING PROTEIN"/>
    <property type="match status" value="1"/>
</dbReference>
<name>A0A433PMT3_9FUNG</name>
<gene>
    <name evidence="1" type="ORF">BC938DRAFT_475884</name>
</gene>
<keyword evidence="2" id="KW-1185">Reference proteome</keyword>
<dbReference type="PANTHER" id="PTHR31252:SF11">
    <property type="entry name" value="DUF4419 DOMAIN-CONTAINING PROTEIN"/>
    <property type="match status" value="1"/>
</dbReference>
<organism evidence="1 2">
    <name type="scientific">Jimgerdemannia flammicorona</name>
    <dbReference type="NCBI Taxonomy" id="994334"/>
    <lineage>
        <taxon>Eukaryota</taxon>
        <taxon>Fungi</taxon>
        <taxon>Fungi incertae sedis</taxon>
        <taxon>Mucoromycota</taxon>
        <taxon>Mucoromycotina</taxon>
        <taxon>Endogonomycetes</taxon>
        <taxon>Endogonales</taxon>
        <taxon>Endogonaceae</taxon>
        <taxon>Jimgerdemannia</taxon>
    </lineage>
</organism>
<dbReference type="Proteomes" id="UP000274822">
    <property type="component" value="Unassembled WGS sequence"/>
</dbReference>
<proteinExistence type="predicted"/>
<dbReference type="EMBL" id="RBNJ01022019">
    <property type="protein sequence ID" value="RUS18858.1"/>
    <property type="molecule type" value="Genomic_DNA"/>
</dbReference>
<sequence>MATSITFKSINLTDKVKLNADLHPHSPLKPAYPDFHLLHHSTNTPLQPNAPKPRVILPNRHVAHGLVQAIFHAYNNHQTLCLSPDDVWLAIAQGVSTHVNKHAEKLRHLFVEHKGKKNITVKVDDLRRSDTFLDWPKACDLLAGEVKNHIKVPELPSLLSCDFTTSTVDTVASSRIVLLETLKEYFSYKMVFECGIPRVVLLGTSADWQHLRSKYQELRAFNGLDLDVWFNRLDPVVENLLATYDGLPDEGFWASCATSKQYGSGGQRAYTGWITALFPYDKSGNMLHSNNLEADEVPNGLADVPFILDDNGRKTDMRLIAGFFGCCQATLPSLEEVVVAPVVGWAVFSKDAKGESFPEYELKE</sequence>
<dbReference type="InterPro" id="IPR025533">
    <property type="entry name" value="DUF4419"/>
</dbReference>
<reference evidence="1 2" key="1">
    <citation type="journal article" date="2018" name="New Phytol.">
        <title>Phylogenomics of Endogonaceae and evolution of mycorrhizas within Mucoromycota.</title>
        <authorList>
            <person name="Chang Y."/>
            <person name="Desiro A."/>
            <person name="Na H."/>
            <person name="Sandor L."/>
            <person name="Lipzen A."/>
            <person name="Clum A."/>
            <person name="Barry K."/>
            <person name="Grigoriev I.V."/>
            <person name="Martin F.M."/>
            <person name="Stajich J.E."/>
            <person name="Smith M.E."/>
            <person name="Bonito G."/>
            <person name="Spatafora J.W."/>
        </authorList>
    </citation>
    <scope>NUCLEOTIDE SEQUENCE [LARGE SCALE GENOMIC DNA]</scope>
    <source>
        <strain evidence="1 2">AD002</strain>
    </source>
</reference>
<dbReference type="Pfam" id="PF14388">
    <property type="entry name" value="DUF4419"/>
    <property type="match status" value="1"/>
</dbReference>
<comment type="caution">
    <text evidence="1">The sequence shown here is derived from an EMBL/GenBank/DDBJ whole genome shotgun (WGS) entry which is preliminary data.</text>
</comment>
<dbReference type="AlphaFoldDB" id="A0A433PMT3"/>
<evidence type="ECO:0000313" key="2">
    <source>
        <dbReference type="Proteomes" id="UP000274822"/>
    </source>
</evidence>